<reference evidence="2 3" key="1">
    <citation type="journal article" date="2012" name="Stand. Genomic Sci.">
        <title>Complete genome sequencing and analysis of Saprospira grandis str. Lewin, a predatory marine bacterium.</title>
        <authorList>
            <person name="Saw J.H."/>
            <person name="Yuryev A."/>
            <person name="Kanbe M."/>
            <person name="Hou S."/>
            <person name="Young A.G."/>
            <person name="Aizawa S."/>
            <person name="Alam M."/>
        </authorList>
    </citation>
    <scope>NUCLEOTIDE SEQUENCE [LARGE SCALE GENOMIC DNA]</scope>
    <source>
        <strain evidence="2 3">Lewin</strain>
    </source>
</reference>
<proteinExistence type="predicted"/>
<evidence type="ECO:0000313" key="3">
    <source>
        <dbReference type="Proteomes" id="UP000007519"/>
    </source>
</evidence>
<organism evidence="2 3">
    <name type="scientific">Saprospira grandis (strain Lewin)</name>
    <dbReference type="NCBI Taxonomy" id="984262"/>
    <lineage>
        <taxon>Bacteria</taxon>
        <taxon>Pseudomonadati</taxon>
        <taxon>Bacteroidota</taxon>
        <taxon>Saprospiria</taxon>
        <taxon>Saprospirales</taxon>
        <taxon>Saprospiraceae</taxon>
        <taxon>Saprospira</taxon>
    </lineage>
</organism>
<keyword evidence="3" id="KW-1185">Reference proteome</keyword>
<protein>
    <submittedName>
        <fullName evidence="2">Uncharacterized protein</fullName>
    </submittedName>
</protein>
<gene>
    <name evidence="2" type="ordered locus">SGRA_1600</name>
</gene>
<dbReference type="EMBL" id="CP002831">
    <property type="protein sequence ID" value="AFC24335.1"/>
    <property type="molecule type" value="Genomic_DNA"/>
</dbReference>
<dbReference type="KEGG" id="sgn:SGRA_1600"/>
<evidence type="ECO:0000256" key="1">
    <source>
        <dbReference type="SAM" id="MobiDB-lite"/>
    </source>
</evidence>
<dbReference type="HOGENOM" id="CLU_202613_0_0_10"/>
<feature type="region of interest" description="Disordered" evidence="1">
    <location>
        <begin position="1"/>
        <end position="53"/>
    </location>
</feature>
<dbReference type="Proteomes" id="UP000007519">
    <property type="component" value="Chromosome"/>
</dbReference>
<dbReference type="STRING" id="984262.SGRA_1600"/>
<feature type="compositionally biased region" description="Low complexity" evidence="1">
    <location>
        <begin position="1"/>
        <end position="17"/>
    </location>
</feature>
<name>H6L9X2_SAPGL</name>
<evidence type="ECO:0000313" key="2">
    <source>
        <dbReference type="EMBL" id="AFC24335.1"/>
    </source>
</evidence>
<dbReference type="AlphaFoldDB" id="H6L9X2"/>
<sequence>MAQRCGAGGAQRQTQAAEPPQGRAALRAPQHSGGRPRPKGLAGRGPQNPLKKSGFKIFVRFLG</sequence>
<accession>H6L9X2</accession>